<accession>A0A8I0FZG3</accession>
<dbReference type="Pfam" id="PF07811">
    <property type="entry name" value="TadE"/>
    <property type="match status" value="1"/>
</dbReference>
<dbReference type="EMBL" id="JACWMT010000004">
    <property type="protein sequence ID" value="MBD1271901.1"/>
    <property type="molecule type" value="Genomic_DNA"/>
</dbReference>
<proteinExistence type="predicted"/>
<evidence type="ECO:0000313" key="5">
    <source>
        <dbReference type="Proteomes" id="UP000587211"/>
    </source>
</evidence>
<dbReference type="Proteomes" id="UP000587211">
    <property type="component" value="Unassembled WGS sequence"/>
</dbReference>
<dbReference type="AlphaFoldDB" id="A0A8I0FZG3"/>
<organism evidence="3 6">
    <name type="scientific">Aeromicrobium tamlense</name>
    <dbReference type="NCBI Taxonomy" id="375541"/>
    <lineage>
        <taxon>Bacteria</taxon>
        <taxon>Bacillati</taxon>
        <taxon>Actinomycetota</taxon>
        <taxon>Actinomycetes</taxon>
        <taxon>Propionibacteriales</taxon>
        <taxon>Nocardioidaceae</taxon>
        <taxon>Aeromicrobium</taxon>
    </lineage>
</organism>
<evidence type="ECO:0000313" key="6">
    <source>
        <dbReference type="Proteomes" id="UP000659061"/>
    </source>
</evidence>
<reference evidence="4 5" key="1">
    <citation type="submission" date="2020-07" db="EMBL/GenBank/DDBJ databases">
        <title>Sequencing the genomes of 1000 actinobacteria strains.</title>
        <authorList>
            <person name="Klenk H.-P."/>
        </authorList>
    </citation>
    <scope>NUCLEOTIDE SEQUENCE [LARGE SCALE GENOMIC DNA]</scope>
    <source>
        <strain evidence="4 5">DSM 19087</strain>
    </source>
</reference>
<comment type="caution">
    <text evidence="3">The sequence shown here is derived from an EMBL/GenBank/DDBJ whole genome shotgun (WGS) entry which is preliminary data.</text>
</comment>
<dbReference type="InterPro" id="IPR012495">
    <property type="entry name" value="TadE-like_dom"/>
</dbReference>
<gene>
    <name evidence="4" type="ORF">BJ975_002284</name>
    <name evidence="3" type="ORF">IDH50_16775</name>
</gene>
<dbReference type="EMBL" id="JACBZN010000001">
    <property type="protein sequence ID" value="NYI38909.1"/>
    <property type="molecule type" value="Genomic_DNA"/>
</dbReference>
<evidence type="ECO:0000313" key="3">
    <source>
        <dbReference type="EMBL" id="MBD1271901.1"/>
    </source>
</evidence>
<feature type="transmembrane region" description="Helical" evidence="1">
    <location>
        <begin position="21"/>
        <end position="46"/>
    </location>
</feature>
<evidence type="ECO:0000313" key="4">
    <source>
        <dbReference type="EMBL" id="NYI38909.1"/>
    </source>
</evidence>
<keyword evidence="5" id="KW-1185">Reference proteome</keyword>
<sequence length="130" mass="14342">MMLHFTTWTRRSRRERERGVAAVEFALVVPILMTIIIGIVEFGMAFNYRTQLNNATQIAARNYAVDRNWNTARANVTGMAPTANVTRNIDCTTATAGQAVTVTTTVTRPTYTGLFGASFTYRGKGVAQCN</sequence>
<protein>
    <submittedName>
        <fullName evidence="3 4">Pilus assembly protein</fullName>
    </submittedName>
</protein>
<keyword evidence="1" id="KW-1133">Transmembrane helix</keyword>
<keyword evidence="1" id="KW-0472">Membrane</keyword>
<keyword evidence="1" id="KW-0812">Transmembrane</keyword>
<reference evidence="3" key="2">
    <citation type="submission" date="2020-09" db="EMBL/GenBank/DDBJ databases">
        <title>Novel species in genus Aeromicrobium.</title>
        <authorList>
            <person name="Zhang G."/>
        </authorList>
    </citation>
    <scope>NUCLEOTIDE SEQUENCE</scope>
    <source>
        <strain evidence="3">SSW1-57</strain>
    </source>
</reference>
<name>A0A8I0FZG3_9ACTN</name>
<dbReference type="Proteomes" id="UP000659061">
    <property type="component" value="Unassembled WGS sequence"/>
</dbReference>
<feature type="domain" description="TadE-like" evidence="2">
    <location>
        <begin position="19"/>
        <end position="61"/>
    </location>
</feature>
<evidence type="ECO:0000259" key="2">
    <source>
        <dbReference type="Pfam" id="PF07811"/>
    </source>
</evidence>
<evidence type="ECO:0000256" key="1">
    <source>
        <dbReference type="SAM" id="Phobius"/>
    </source>
</evidence>